<organism evidence="2 3">
    <name type="scientific">Sphingomonas trueperi</name>
    <dbReference type="NCBI Taxonomy" id="53317"/>
    <lineage>
        <taxon>Bacteria</taxon>
        <taxon>Pseudomonadati</taxon>
        <taxon>Pseudomonadota</taxon>
        <taxon>Alphaproteobacteria</taxon>
        <taxon>Sphingomonadales</taxon>
        <taxon>Sphingomonadaceae</taxon>
        <taxon>Sphingomonas</taxon>
    </lineage>
</organism>
<evidence type="ECO:0000313" key="2">
    <source>
        <dbReference type="EMBL" id="NJB96865.1"/>
    </source>
</evidence>
<dbReference type="Proteomes" id="UP000531251">
    <property type="component" value="Unassembled WGS sequence"/>
</dbReference>
<dbReference type="RefSeq" id="WP_164542611.1">
    <property type="nucleotide sequence ID" value="NZ_BAAADY010000005.1"/>
</dbReference>
<gene>
    <name evidence="2" type="ORF">GGR89_001165</name>
</gene>
<name>A0A7X5XXK4_9SPHN</name>
<feature type="region of interest" description="Disordered" evidence="1">
    <location>
        <begin position="20"/>
        <end position="49"/>
    </location>
</feature>
<evidence type="ECO:0000256" key="1">
    <source>
        <dbReference type="SAM" id="MobiDB-lite"/>
    </source>
</evidence>
<feature type="compositionally biased region" description="Basic and acidic residues" evidence="1">
    <location>
        <begin position="38"/>
        <end position="49"/>
    </location>
</feature>
<evidence type="ECO:0000313" key="3">
    <source>
        <dbReference type="Proteomes" id="UP000531251"/>
    </source>
</evidence>
<comment type="caution">
    <text evidence="2">The sequence shown here is derived from an EMBL/GenBank/DDBJ whole genome shotgun (WGS) entry which is preliminary data.</text>
</comment>
<proteinExistence type="predicted"/>
<dbReference type="EMBL" id="JAATJB010000002">
    <property type="protein sequence ID" value="NJB96865.1"/>
    <property type="molecule type" value="Genomic_DNA"/>
</dbReference>
<accession>A0A7X5XXK4</accession>
<reference evidence="2 3" key="1">
    <citation type="submission" date="2020-03" db="EMBL/GenBank/DDBJ databases">
        <title>Genomic Encyclopedia of Type Strains, Phase IV (KMG-IV): sequencing the most valuable type-strain genomes for metagenomic binning, comparative biology and taxonomic classification.</title>
        <authorList>
            <person name="Goeker M."/>
        </authorList>
    </citation>
    <scope>NUCLEOTIDE SEQUENCE [LARGE SCALE GENOMIC DNA]</scope>
    <source>
        <strain evidence="2 3">DSM 7225</strain>
    </source>
</reference>
<sequence>MRVNYARNAGRPWAVRILLDNSQPRSPRRAQAMPFDEPPARRTDAPAGM</sequence>
<keyword evidence="3" id="KW-1185">Reference proteome</keyword>
<dbReference type="AlphaFoldDB" id="A0A7X5XXK4"/>
<protein>
    <submittedName>
        <fullName evidence="2">Uncharacterized protein</fullName>
    </submittedName>
</protein>